<gene>
    <name evidence="2" type="ORF">NEOCIP111885_00420</name>
</gene>
<feature type="transmembrane region" description="Helical" evidence="1">
    <location>
        <begin position="163"/>
        <end position="183"/>
    </location>
</feature>
<comment type="caution">
    <text evidence="2">The sequence shown here is derived from an EMBL/GenBank/DDBJ whole genome shotgun (WGS) entry which is preliminary data.</text>
</comment>
<dbReference type="EMBL" id="CAKJTG010000002">
    <property type="protein sequence ID" value="CAG9606732.1"/>
    <property type="molecule type" value="Genomic_DNA"/>
</dbReference>
<reference evidence="2" key="1">
    <citation type="submission" date="2021-10" db="EMBL/GenBank/DDBJ databases">
        <authorList>
            <person name="Criscuolo A."/>
        </authorList>
    </citation>
    <scope>NUCLEOTIDE SEQUENCE</scope>
    <source>
        <strain evidence="2">CIP111885</strain>
    </source>
</reference>
<proteinExistence type="predicted"/>
<keyword evidence="1" id="KW-0812">Transmembrane</keyword>
<feature type="transmembrane region" description="Helical" evidence="1">
    <location>
        <begin position="90"/>
        <end position="114"/>
    </location>
</feature>
<evidence type="ECO:0000313" key="3">
    <source>
        <dbReference type="Proteomes" id="UP000789845"/>
    </source>
</evidence>
<evidence type="ECO:0000313" key="2">
    <source>
        <dbReference type="EMBL" id="CAG9606732.1"/>
    </source>
</evidence>
<evidence type="ECO:0000256" key="1">
    <source>
        <dbReference type="SAM" id="Phobius"/>
    </source>
</evidence>
<protein>
    <submittedName>
        <fullName evidence="2">Uncharacterized protein</fullName>
    </submittedName>
</protein>
<feature type="transmembrane region" description="Helical" evidence="1">
    <location>
        <begin position="126"/>
        <end position="151"/>
    </location>
</feature>
<keyword evidence="1" id="KW-0472">Membrane</keyword>
<dbReference type="RefSeq" id="WP_230495008.1">
    <property type="nucleotide sequence ID" value="NZ_CAKJTG010000002.1"/>
</dbReference>
<keyword evidence="1" id="KW-1133">Transmembrane helix</keyword>
<organism evidence="2 3">
    <name type="scientific">Pseudoneobacillus rhizosphaerae</name>
    <dbReference type="NCBI Taxonomy" id="2880968"/>
    <lineage>
        <taxon>Bacteria</taxon>
        <taxon>Bacillati</taxon>
        <taxon>Bacillota</taxon>
        <taxon>Bacilli</taxon>
        <taxon>Bacillales</taxon>
        <taxon>Bacillaceae</taxon>
        <taxon>Pseudoneobacillus</taxon>
    </lineage>
</organism>
<keyword evidence="3" id="KW-1185">Reference proteome</keyword>
<feature type="transmembrane region" description="Helical" evidence="1">
    <location>
        <begin position="32"/>
        <end position="54"/>
    </location>
</feature>
<sequence>MSKGLVKEFDKTVKLNEEAHHALISYWKDNEIYLSFEFWLMVTFLVVPLIILFFKIDKSKLFFLGFYGYSFHMLFAYTDAYGRNMGYWNYPFPIFPILPGLALDTSLIPIIFILVYQYTLNHKKNYYVYTIIVAAIISFGFKPMLVGMGMFRMFKEINYLHLFISYTIVIILAKVIVDVFLWVEKRYKKD</sequence>
<accession>A0A9C7L9A3</accession>
<name>A0A9C7L9A3_9BACI</name>
<dbReference type="AlphaFoldDB" id="A0A9C7L9A3"/>
<dbReference type="Proteomes" id="UP000789845">
    <property type="component" value="Unassembled WGS sequence"/>
</dbReference>
<feature type="transmembrane region" description="Helical" evidence="1">
    <location>
        <begin position="61"/>
        <end position="78"/>
    </location>
</feature>